<evidence type="ECO:0000313" key="3">
    <source>
        <dbReference type="EMBL" id="KPP60342.1"/>
    </source>
</evidence>
<reference evidence="3 4" key="1">
    <citation type="submission" date="2015-08" db="EMBL/GenBank/DDBJ databases">
        <title>The genome of the Asian arowana (Scleropages formosus).</title>
        <authorList>
            <person name="Tan M.H."/>
            <person name="Gan H.M."/>
            <person name="Croft L.J."/>
            <person name="Austin C.M."/>
        </authorList>
    </citation>
    <scope>NUCLEOTIDE SEQUENCE [LARGE SCALE GENOMIC DNA]</scope>
    <source>
        <strain evidence="3">Aro1</strain>
    </source>
</reference>
<name>A0A0P7TRG6_SCLFO</name>
<dbReference type="Gene3D" id="1.25.40.20">
    <property type="entry name" value="Ankyrin repeat-containing domain"/>
    <property type="match status" value="1"/>
</dbReference>
<dbReference type="Proteomes" id="UP000034805">
    <property type="component" value="Unassembled WGS sequence"/>
</dbReference>
<dbReference type="EMBL" id="JARO02010865">
    <property type="protein sequence ID" value="KPP60342.1"/>
    <property type="molecule type" value="Genomic_DNA"/>
</dbReference>
<comment type="caution">
    <text evidence="3">The sequence shown here is derived from an EMBL/GenBank/DDBJ whole genome shotgun (WGS) entry which is preliminary data.</text>
</comment>
<evidence type="ECO:0000313" key="4">
    <source>
        <dbReference type="Proteomes" id="UP000034805"/>
    </source>
</evidence>
<evidence type="ECO:0000256" key="1">
    <source>
        <dbReference type="ARBA" id="ARBA00022737"/>
    </source>
</evidence>
<protein>
    <submittedName>
        <fullName evidence="3">Uncharacterized protein</fullName>
    </submittedName>
</protein>
<dbReference type="PANTHER" id="PTHR24179">
    <property type="entry name" value="PROTEIN PHOSPHATASE 1 REGULATORY SUBUNIT 12"/>
    <property type="match status" value="1"/>
</dbReference>
<dbReference type="GO" id="GO:0004857">
    <property type="term" value="F:enzyme inhibitor activity"/>
    <property type="evidence" value="ECO:0007669"/>
    <property type="project" value="TreeGrafter"/>
</dbReference>
<dbReference type="GO" id="GO:0005737">
    <property type="term" value="C:cytoplasm"/>
    <property type="evidence" value="ECO:0007669"/>
    <property type="project" value="TreeGrafter"/>
</dbReference>
<dbReference type="PANTHER" id="PTHR24179:SF30">
    <property type="entry name" value="PROTEIN PHOSPHATASE 1 REGULATORY SUBUNIT 16A"/>
    <property type="match status" value="1"/>
</dbReference>
<dbReference type="GO" id="GO:0017020">
    <property type="term" value="F:myosin phosphatase regulator activity"/>
    <property type="evidence" value="ECO:0007669"/>
    <property type="project" value="TreeGrafter"/>
</dbReference>
<evidence type="ECO:0000256" key="2">
    <source>
        <dbReference type="ARBA" id="ARBA00023043"/>
    </source>
</evidence>
<keyword evidence="1" id="KW-0677">Repeat</keyword>
<feature type="non-terminal residue" evidence="3">
    <location>
        <position position="1"/>
    </location>
</feature>
<dbReference type="AlphaFoldDB" id="A0A0P7TRG6"/>
<keyword evidence="2" id="KW-0040">ANK repeat</keyword>
<organism evidence="3 4">
    <name type="scientific">Scleropages formosus</name>
    <name type="common">Asian bonytongue</name>
    <name type="synonym">Osteoglossum formosum</name>
    <dbReference type="NCBI Taxonomy" id="113540"/>
    <lineage>
        <taxon>Eukaryota</taxon>
        <taxon>Metazoa</taxon>
        <taxon>Chordata</taxon>
        <taxon>Craniata</taxon>
        <taxon>Vertebrata</taxon>
        <taxon>Euteleostomi</taxon>
        <taxon>Actinopterygii</taxon>
        <taxon>Neopterygii</taxon>
        <taxon>Teleostei</taxon>
        <taxon>Osteoglossocephala</taxon>
        <taxon>Osteoglossomorpha</taxon>
        <taxon>Osteoglossiformes</taxon>
        <taxon>Osteoglossidae</taxon>
        <taxon>Scleropages</taxon>
    </lineage>
</organism>
<dbReference type="InterPro" id="IPR051226">
    <property type="entry name" value="PP1_Regulatory_Subunit"/>
</dbReference>
<sequence>KRRAQQLKGWAQLEKEAARGGAKVGPRAERTRRVAFPDNVTLLEAAARNDLNEGELEVPRVRAVMNRHRGKGVRELLNSGVSPDLFNEDGLTALHQVPSACVQHTR</sequence>
<accession>A0A0P7TRG6</accession>
<gene>
    <name evidence="3" type="ORF">Z043_121665</name>
</gene>
<dbReference type="InterPro" id="IPR036770">
    <property type="entry name" value="Ankyrin_rpt-contain_sf"/>
</dbReference>
<proteinExistence type="predicted"/>